<dbReference type="WBParaSite" id="nRc.2.0.1.t07152-RA">
    <property type="protein sequence ID" value="nRc.2.0.1.t07152-RA"/>
    <property type="gene ID" value="nRc.2.0.1.g07152"/>
</dbReference>
<reference evidence="2" key="1">
    <citation type="submission" date="2022-11" db="UniProtKB">
        <authorList>
            <consortium name="WormBaseParasite"/>
        </authorList>
    </citation>
    <scope>IDENTIFICATION</scope>
</reference>
<dbReference type="AlphaFoldDB" id="A0A915I0Y9"/>
<dbReference type="Proteomes" id="UP000887565">
    <property type="component" value="Unplaced"/>
</dbReference>
<evidence type="ECO:0000313" key="1">
    <source>
        <dbReference type="Proteomes" id="UP000887565"/>
    </source>
</evidence>
<protein>
    <submittedName>
        <fullName evidence="2">Single-stranded DNA binding protein</fullName>
    </submittedName>
</protein>
<keyword evidence="1" id="KW-1185">Reference proteome</keyword>
<evidence type="ECO:0000313" key="2">
    <source>
        <dbReference type="WBParaSite" id="nRc.2.0.1.t07152-RA"/>
    </source>
</evidence>
<sequence length="76" mass="8499">MVITHSLKNDTLYRISAFLNQPDKGATYTLLGEITLVRGVATRDQPGPGRRCWDGNAIRTISNIRNRDRTAVMVDP</sequence>
<organism evidence="1 2">
    <name type="scientific">Romanomermis culicivorax</name>
    <name type="common">Nematode worm</name>
    <dbReference type="NCBI Taxonomy" id="13658"/>
    <lineage>
        <taxon>Eukaryota</taxon>
        <taxon>Metazoa</taxon>
        <taxon>Ecdysozoa</taxon>
        <taxon>Nematoda</taxon>
        <taxon>Enoplea</taxon>
        <taxon>Dorylaimia</taxon>
        <taxon>Mermithida</taxon>
        <taxon>Mermithoidea</taxon>
        <taxon>Mermithidae</taxon>
        <taxon>Romanomermis</taxon>
    </lineage>
</organism>
<proteinExistence type="predicted"/>
<accession>A0A915I0Y9</accession>
<name>A0A915I0Y9_ROMCU</name>